<comment type="catalytic activity">
    <reaction evidence="6">
        <text>P(1),P(4)-bis(5'-adenosyl) tetraphosphate + H2O = 2 ADP + 2 H(+)</text>
        <dbReference type="Rhea" id="RHEA:24252"/>
        <dbReference type="ChEBI" id="CHEBI:15377"/>
        <dbReference type="ChEBI" id="CHEBI:15378"/>
        <dbReference type="ChEBI" id="CHEBI:58141"/>
        <dbReference type="ChEBI" id="CHEBI:456216"/>
        <dbReference type="EC" id="3.6.1.41"/>
    </reaction>
</comment>
<dbReference type="GO" id="GO:0008803">
    <property type="term" value="F:bis(5'-nucleosyl)-tetraphosphatase (symmetrical) activity"/>
    <property type="evidence" value="ECO:0007669"/>
    <property type="project" value="UniProtKB-EC"/>
</dbReference>
<evidence type="ECO:0000256" key="4">
    <source>
        <dbReference type="ARBA" id="ARBA00022801"/>
    </source>
</evidence>
<accession>G9WUQ1</accession>
<evidence type="ECO:0000256" key="1">
    <source>
        <dbReference type="ARBA" id="ARBA00012506"/>
    </source>
</evidence>
<dbReference type="InterPro" id="IPR051094">
    <property type="entry name" value="Diverse_Catalytic_Enzymes"/>
</dbReference>
<dbReference type="Gene3D" id="1.10.3210.10">
    <property type="entry name" value="Hypothetical protein af1432"/>
    <property type="match status" value="1"/>
</dbReference>
<evidence type="ECO:0000256" key="5">
    <source>
        <dbReference type="ARBA" id="ARBA00023004"/>
    </source>
</evidence>
<dbReference type="EMBL" id="AFZD01000016">
    <property type="protein sequence ID" value="EHL12069.1"/>
    <property type="molecule type" value="Genomic_DNA"/>
</dbReference>
<keyword evidence="5" id="KW-0408">Iron</keyword>
<dbReference type="SUPFAM" id="SSF109604">
    <property type="entry name" value="HD-domain/PDEase-like"/>
    <property type="match status" value="1"/>
</dbReference>
<evidence type="ECO:0000259" key="7">
    <source>
        <dbReference type="PROSITE" id="PS51831"/>
    </source>
</evidence>
<dbReference type="RefSeq" id="WP_009536289.1">
    <property type="nucleotide sequence ID" value="NZ_JH414504.1"/>
</dbReference>
<keyword evidence="9" id="KW-1185">Reference proteome</keyword>
<organism evidence="8 9">
    <name type="scientific">Oribacterium asaccharolyticum ACB7</name>
    <dbReference type="NCBI Taxonomy" id="796944"/>
    <lineage>
        <taxon>Bacteria</taxon>
        <taxon>Bacillati</taxon>
        <taxon>Bacillota</taxon>
        <taxon>Clostridia</taxon>
        <taxon>Lachnospirales</taxon>
        <taxon>Lachnospiraceae</taxon>
        <taxon>Oribacterium</taxon>
    </lineage>
</organism>
<dbReference type="GO" id="GO:0046872">
    <property type="term" value="F:metal ion binding"/>
    <property type="evidence" value="ECO:0007669"/>
    <property type="project" value="UniProtKB-KW"/>
</dbReference>
<dbReference type="InterPro" id="IPR005249">
    <property type="entry name" value="YqeK"/>
</dbReference>
<dbReference type="AlphaFoldDB" id="G9WUQ1"/>
<dbReference type="GO" id="GO:0000166">
    <property type="term" value="F:nucleotide binding"/>
    <property type="evidence" value="ECO:0007669"/>
    <property type="project" value="UniProtKB-KW"/>
</dbReference>
<dbReference type="EC" id="3.6.1.41" evidence="1"/>
<comment type="caution">
    <text evidence="8">The sequence shown here is derived from an EMBL/GenBank/DDBJ whole genome shotgun (WGS) entry which is preliminary data.</text>
</comment>
<dbReference type="PANTHER" id="PTHR35795:SF1">
    <property type="entry name" value="BIS(5'-NUCLEOSYL)-TETRAPHOSPHATASE, SYMMETRICAL"/>
    <property type="match status" value="1"/>
</dbReference>
<dbReference type="InterPro" id="IPR006674">
    <property type="entry name" value="HD_domain"/>
</dbReference>
<dbReference type="InterPro" id="IPR003607">
    <property type="entry name" value="HD/PDEase_dom"/>
</dbReference>
<keyword evidence="3" id="KW-0547">Nucleotide-binding</keyword>
<evidence type="ECO:0000256" key="2">
    <source>
        <dbReference type="ARBA" id="ARBA00022723"/>
    </source>
</evidence>
<reference evidence="8 9" key="1">
    <citation type="submission" date="2011-08" db="EMBL/GenBank/DDBJ databases">
        <title>The Genome Sequence of Oribacterium sp. ACB7.</title>
        <authorList>
            <consortium name="The Broad Institute Genome Sequencing Platform"/>
            <person name="Earl A."/>
            <person name="Ward D."/>
            <person name="Feldgarden M."/>
            <person name="Gevers D."/>
            <person name="Sizova M."/>
            <person name="Hazen A."/>
            <person name="Epstein S."/>
            <person name="Young S.K."/>
            <person name="Zeng Q."/>
            <person name="Gargeya S."/>
            <person name="Fitzgerald M."/>
            <person name="Haas B."/>
            <person name="Abouelleil A."/>
            <person name="Alvarado L."/>
            <person name="Arachchi H.M."/>
            <person name="Berlin A."/>
            <person name="Brown A."/>
            <person name="Chapman S.B."/>
            <person name="Chen Z."/>
            <person name="Dunbar C."/>
            <person name="Freedman E."/>
            <person name="Gearin G."/>
            <person name="Gellesch M."/>
            <person name="Goldberg J."/>
            <person name="Griggs A."/>
            <person name="Gujja S."/>
            <person name="Heiman D."/>
            <person name="Howarth C."/>
            <person name="Larson L."/>
            <person name="Lui A."/>
            <person name="MacDonald P.J.P."/>
            <person name="Montmayeur A."/>
            <person name="Murphy C."/>
            <person name="Neiman D."/>
            <person name="Pearson M."/>
            <person name="Priest M."/>
            <person name="Roberts A."/>
            <person name="Saif S."/>
            <person name="Shea T."/>
            <person name="Shenoy N."/>
            <person name="Sisk P."/>
            <person name="Stolte C."/>
            <person name="Sykes S."/>
            <person name="Wortman J."/>
            <person name="Nusbaum C."/>
            <person name="Birren B."/>
        </authorList>
    </citation>
    <scope>NUCLEOTIDE SEQUENCE [LARGE SCALE GENOMIC DNA]</scope>
    <source>
        <strain evidence="8 9">ACB7</strain>
    </source>
</reference>
<evidence type="ECO:0000313" key="9">
    <source>
        <dbReference type="Proteomes" id="UP000003527"/>
    </source>
</evidence>
<feature type="domain" description="HD" evidence="7">
    <location>
        <begin position="26"/>
        <end position="141"/>
    </location>
</feature>
<dbReference type="PANTHER" id="PTHR35795">
    <property type="entry name" value="SLR1885 PROTEIN"/>
    <property type="match status" value="1"/>
</dbReference>
<dbReference type="PROSITE" id="PS51831">
    <property type="entry name" value="HD"/>
    <property type="match status" value="1"/>
</dbReference>
<dbReference type="CDD" id="cd00077">
    <property type="entry name" value="HDc"/>
    <property type="match status" value="1"/>
</dbReference>
<evidence type="ECO:0000256" key="3">
    <source>
        <dbReference type="ARBA" id="ARBA00022741"/>
    </source>
</evidence>
<evidence type="ECO:0000256" key="6">
    <source>
        <dbReference type="ARBA" id="ARBA00049417"/>
    </source>
</evidence>
<dbReference type="HOGENOM" id="CLU_089580_1_0_9"/>
<evidence type="ECO:0000313" key="8">
    <source>
        <dbReference type="EMBL" id="EHL12069.1"/>
    </source>
</evidence>
<name>G9WUQ1_9FIRM</name>
<proteinExistence type="predicted"/>
<dbReference type="Pfam" id="PF01966">
    <property type="entry name" value="HD"/>
    <property type="match status" value="1"/>
</dbReference>
<keyword evidence="4" id="KW-0378">Hydrolase</keyword>
<keyword evidence="2" id="KW-0479">Metal-binding</keyword>
<dbReference type="SMART" id="SM00471">
    <property type="entry name" value="HDc"/>
    <property type="match status" value="1"/>
</dbReference>
<sequence>MIEEKEYLEKIKSIRKHLKEHLQDNRYEHSISVSFSAIALAMAHGYDLQAAELAGLCHDCAKFMGKKELISACEREHIPLLPEYIAAPQVLHGIYGATYARKHFQIQNEEILSAIYYHTIGKPAMSLLEKIIYLADYIEVRRGYREELEEVRRVAFTNLDEAMYLALSQTIQYVEEKGQPLCTSSLEALRYYQARSEEAPEMQ</sequence>
<gene>
    <name evidence="8" type="ORF">HMPREF9624_00376</name>
</gene>
<dbReference type="Proteomes" id="UP000003527">
    <property type="component" value="Unassembled WGS sequence"/>
</dbReference>
<dbReference type="NCBIfam" id="TIGR00488">
    <property type="entry name" value="bis(5'-nucleosyl)-tetraphosphatase (symmetrical) YqeK"/>
    <property type="match status" value="1"/>
</dbReference>
<dbReference type="PATRIC" id="fig|796944.3.peg.1086"/>
<protein>
    <recommendedName>
        <fullName evidence="1">bis(5'-nucleosyl)-tetraphosphatase (symmetrical)</fullName>
        <ecNumber evidence="1">3.6.1.41</ecNumber>
    </recommendedName>
</protein>